<dbReference type="SUPFAM" id="SSF52540">
    <property type="entry name" value="P-loop containing nucleoside triphosphate hydrolases"/>
    <property type="match status" value="1"/>
</dbReference>
<keyword evidence="4" id="KW-1185">Reference proteome</keyword>
<evidence type="ECO:0000256" key="1">
    <source>
        <dbReference type="ARBA" id="ARBA00008846"/>
    </source>
</evidence>
<feature type="compositionally biased region" description="Polar residues" evidence="3">
    <location>
        <begin position="35"/>
        <end position="58"/>
    </location>
</feature>
<dbReference type="SMART" id="SM00173">
    <property type="entry name" value="RAS"/>
    <property type="match status" value="1"/>
</dbReference>
<feature type="region of interest" description="Disordered" evidence="3">
    <location>
        <begin position="32"/>
        <end position="58"/>
    </location>
</feature>
<feature type="compositionally biased region" description="Polar residues" evidence="3">
    <location>
        <begin position="195"/>
        <end position="208"/>
    </location>
</feature>
<dbReference type="InterPro" id="IPR027417">
    <property type="entry name" value="P-loop_NTPase"/>
</dbReference>
<dbReference type="PANTHER" id="PTHR45775">
    <property type="entry name" value="RAD, GEM/KIR FAMILY MEMBER 2, ISOFORM C"/>
    <property type="match status" value="1"/>
</dbReference>
<keyword evidence="2" id="KW-0597">Phosphoprotein</keyword>
<reference evidence="5" key="1">
    <citation type="submission" date="2025-08" db="UniProtKB">
        <authorList>
            <consortium name="RefSeq"/>
        </authorList>
    </citation>
    <scope>IDENTIFICATION</scope>
    <source>
        <tissue evidence="5">Muscle</tissue>
    </source>
</reference>
<dbReference type="GeneID" id="106460328"/>
<dbReference type="Proteomes" id="UP000694941">
    <property type="component" value="Unplaced"/>
</dbReference>
<evidence type="ECO:0000256" key="2">
    <source>
        <dbReference type="ARBA" id="ARBA00022553"/>
    </source>
</evidence>
<proteinExistence type="inferred from homology"/>
<dbReference type="SMART" id="SM00175">
    <property type="entry name" value="RAB"/>
    <property type="match status" value="1"/>
</dbReference>
<accession>A0ABM1B5X9</accession>
<dbReference type="PRINTS" id="PR00449">
    <property type="entry name" value="RASTRNSFRMNG"/>
</dbReference>
<comment type="similarity">
    <text evidence="1">Belongs to the small GTPase superfamily. RGK family.</text>
</comment>
<evidence type="ECO:0000313" key="4">
    <source>
        <dbReference type="Proteomes" id="UP000694941"/>
    </source>
</evidence>
<feature type="compositionally biased region" description="Basic residues" evidence="3">
    <location>
        <begin position="88"/>
        <end position="100"/>
    </location>
</feature>
<dbReference type="Pfam" id="PF00071">
    <property type="entry name" value="Ras"/>
    <property type="match status" value="1"/>
</dbReference>
<organism evidence="4 5">
    <name type="scientific">Limulus polyphemus</name>
    <name type="common">Atlantic horseshoe crab</name>
    <dbReference type="NCBI Taxonomy" id="6850"/>
    <lineage>
        <taxon>Eukaryota</taxon>
        <taxon>Metazoa</taxon>
        <taxon>Ecdysozoa</taxon>
        <taxon>Arthropoda</taxon>
        <taxon>Chelicerata</taxon>
        <taxon>Merostomata</taxon>
        <taxon>Xiphosura</taxon>
        <taxon>Limulidae</taxon>
        <taxon>Limulus</taxon>
    </lineage>
</organism>
<evidence type="ECO:0000313" key="5">
    <source>
        <dbReference type="RefSeq" id="XP_013775475.1"/>
    </source>
</evidence>
<dbReference type="Gene3D" id="3.40.50.300">
    <property type="entry name" value="P-loop containing nucleotide triphosphate hydrolases"/>
    <property type="match status" value="1"/>
</dbReference>
<dbReference type="InterPro" id="IPR051641">
    <property type="entry name" value="RGK_GTP-binding_reg"/>
</dbReference>
<evidence type="ECO:0000256" key="3">
    <source>
        <dbReference type="SAM" id="MobiDB-lite"/>
    </source>
</evidence>
<feature type="region of interest" description="Disordered" evidence="3">
    <location>
        <begin position="180"/>
        <end position="209"/>
    </location>
</feature>
<dbReference type="PANTHER" id="PTHR45775:SF6">
    <property type="entry name" value="RAD, GEM_KIR FAMILY MEMBER 2, ISOFORM C"/>
    <property type="match status" value="1"/>
</dbReference>
<dbReference type="PROSITE" id="PS51421">
    <property type="entry name" value="RAS"/>
    <property type="match status" value="1"/>
</dbReference>
<sequence length="438" mass="49241">MSFLVCEDGSDDEFFKFSRPSTTRLSLKIPRSAPDLQSLTLQTPSPTGQWSVPSTSRPTGPYTMNPWISGWELSQSTLPHPGETQKPKPSKKRNIKRVSRTRTVGTPAERYDFDVEYFPHHQQDCNISDIATDNPTTSTSPLSDEDTALQRLRNFSVRSKRVINRGDSFRFKEELPLKSPEFPEPECPTPVMSETPDTSSKTNIPTSPKSHENIKYSVLVLGCSAVGKSTLTNQFKTSEYICDYDSTQDEGDEKLVTVILNGDEFELLFIEQTIPENETETNLTLLVENADAYVVVYSVAHRESFQLAKTIIKHIKKLQDMEKKAVILAGNKTDLARLRTVSTDAGRDLATSQNCKFIETSAGINHHVDELLVGILSQIRLKYSQSDRSGKKRCSVSLDKIIGLSFSTVSSLRSKDRIKQFFQKKCRRSKSCANLHVM</sequence>
<protein>
    <submittedName>
        <fullName evidence="5">GTP-binding protein REM 1-like</fullName>
    </submittedName>
</protein>
<dbReference type="PROSITE" id="PS51419">
    <property type="entry name" value="RAB"/>
    <property type="match status" value="1"/>
</dbReference>
<feature type="region of interest" description="Disordered" evidence="3">
    <location>
        <begin position="73"/>
        <end position="101"/>
    </location>
</feature>
<name>A0ABM1B5X9_LIMPO</name>
<dbReference type="RefSeq" id="XP_013775475.1">
    <property type="nucleotide sequence ID" value="XM_013920021.2"/>
</dbReference>
<gene>
    <name evidence="5" type="primary">LOC106460328</name>
</gene>
<dbReference type="SMART" id="SM00174">
    <property type="entry name" value="RHO"/>
    <property type="match status" value="1"/>
</dbReference>
<dbReference type="InterPro" id="IPR001806">
    <property type="entry name" value="Small_GTPase"/>
</dbReference>